<sequence length="251" mass="28168">MNDDRGSRGSRGISAPPCGTRAERTRVRRSRWRRASAYVSFCMPVRGNRLTSTAPLLASYLSRLPSVAEAENPGEVADEFSVRLDSSKRREVQSTHVLSVVNRDRYRRRETEVHEEHEARAPAGPHGFIPTAFCEEAKRCRPTDRPLSCFNRGIEHVQRQLLNTTCPRSPSRPCCPVALSPFLSLAPFLSFIRSLFVPRPVYRSVLPAPLVALSFSPSRSHSRIFSAPLVLFTLPRTENATRRRASAAWSA</sequence>
<reference evidence="2 3" key="1">
    <citation type="submission" date="2023-03" db="EMBL/GenBank/DDBJ databases">
        <title>High recombination rates correlate with genetic variation in Cardiocondyla obscurior ants.</title>
        <authorList>
            <person name="Errbii M."/>
        </authorList>
    </citation>
    <scope>NUCLEOTIDE SEQUENCE [LARGE SCALE GENOMIC DNA]</scope>
    <source>
        <strain evidence="2">Alpha-2009</strain>
        <tissue evidence="2">Whole body</tissue>
    </source>
</reference>
<dbReference type="Proteomes" id="UP001430953">
    <property type="component" value="Unassembled WGS sequence"/>
</dbReference>
<accession>A0AAW2GBG9</accession>
<evidence type="ECO:0000313" key="2">
    <source>
        <dbReference type="EMBL" id="KAL0125353.1"/>
    </source>
</evidence>
<feature type="region of interest" description="Disordered" evidence="1">
    <location>
        <begin position="1"/>
        <end position="25"/>
    </location>
</feature>
<protein>
    <recommendedName>
        <fullName evidence="4">Transmembrane protein</fullName>
    </recommendedName>
</protein>
<evidence type="ECO:0000256" key="1">
    <source>
        <dbReference type="SAM" id="MobiDB-lite"/>
    </source>
</evidence>
<gene>
    <name evidence="2" type="ORF">PUN28_004472</name>
</gene>
<proteinExistence type="predicted"/>
<evidence type="ECO:0000313" key="3">
    <source>
        <dbReference type="Proteomes" id="UP001430953"/>
    </source>
</evidence>
<organism evidence="2 3">
    <name type="scientific">Cardiocondyla obscurior</name>
    <dbReference type="NCBI Taxonomy" id="286306"/>
    <lineage>
        <taxon>Eukaryota</taxon>
        <taxon>Metazoa</taxon>
        <taxon>Ecdysozoa</taxon>
        <taxon>Arthropoda</taxon>
        <taxon>Hexapoda</taxon>
        <taxon>Insecta</taxon>
        <taxon>Pterygota</taxon>
        <taxon>Neoptera</taxon>
        <taxon>Endopterygota</taxon>
        <taxon>Hymenoptera</taxon>
        <taxon>Apocrita</taxon>
        <taxon>Aculeata</taxon>
        <taxon>Formicoidea</taxon>
        <taxon>Formicidae</taxon>
        <taxon>Myrmicinae</taxon>
        <taxon>Cardiocondyla</taxon>
    </lineage>
</organism>
<comment type="caution">
    <text evidence="2">The sequence shown here is derived from an EMBL/GenBank/DDBJ whole genome shotgun (WGS) entry which is preliminary data.</text>
</comment>
<dbReference type="AlphaFoldDB" id="A0AAW2GBG9"/>
<keyword evidence="3" id="KW-1185">Reference proteome</keyword>
<dbReference type="EMBL" id="JADYXP020000004">
    <property type="protein sequence ID" value="KAL0125353.1"/>
    <property type="molecule type" value="Genomic_DNA"/>
</dbReference>
<name>A0AAW2GBG9_9HYME</name>
<evidence type="ECO:0008006" key="4">
    <source>
        <dbReference type="Google" id="ProtNLM"/>
    </source>
</evidence>